<gene>
    <name evidence="4" type="ORF">ENT87_01585</name>
    <name evidence="5" type="ORF">ENU30_02985</name>
</gene>
<dbReference type="SUPFAM" id="SSF55326">
    <property type="entry name" value="PurM N-terminal domain-like"/>
    <property type="match status" value="1"/>
</dbReference>
<proteinExistence type="inferred from homology"/>
<dbReference type="GO" id="GO:0051604">
    <property type="term" value="P:protein maturation"/>
    <property type="evidence" value="ECO:0007669"/>
    <property type="project" value="TreeGrafter"/>
</dbReference>
<dbReference type="PANTHER" id="PTHR30303:SF4">
    <property type="entry name" value="HYDROGENASE EXPRESSION_FORMATION PROTEIN HYPE"/>
    <property type="match status" value="1"/>
</dbReference>
<dbReference type="InterPro" id="IPR010918">
    <property type="entry name" value="PurM-like_C_dom"/>
</dbReference>
<dbReference type="EMBL" id="DTBZ01000070">
    <property type="protein sequence ID" value="HGQ17935.1"/>
    <property type="molecule type" value="Genomic_DNA"/>
</dbReference>
<organism evidence="4">
    <name type="scientific">Ignisphaera aggregans</name>
    <dbReference type="NCBI Taxonomy" id="334771"/>
    <lineage>
        <taxon>Archaea</taxon>
        <taxon>Thermoproteota</taxon>
        <taxon>Thermoprotei</taxon>
        <taxon>Desulfurococcales</taxon>
        <taxon>Desulfurococcaceae</taxon>
        <taxon>Ignisphaera</taxon>
    </lineage>
</organism>
<sequence>MAGKLPPNLLSKYVLSRVGIPDPSVIVGPSIGEDAAIIDIGGGRVLVIHVDPITGAVEFLGWLAVHIASNDIAVRGVRPRWLLSVLYLPENATEELIDRITSQIDMAAREVGAMVVGGHTEYTPGIARPLISMTAIGVAQRGRYVTTGGARVGDAVVMTKSAAIEGTAILSTDFKNVLLKLGVSEEIIKRGERFIEKVSVVKEALALAEAGLATSMHDPTEGGLLGGLVEIAYASNKTIYIWEENILLAEETAAITGTLGLDPLKLISSGTLIATIPQDRVEEALKTLHSIGVEATAIGYVGEKTDSLATIYRKNGSIEKIKEVYVEDELAKAWRLWREGRS</sequence>
<dbReference type="PANTHER" id="PTHR30303">
    <property type="entry name" value="HYDROGENASE ISOENZYMES FORMATION PROTEIN HYPE"/>
    <property type="match status" value="1"/>
</dbReference>
<dbReference type="AlphaFoldDB" id="A0A7J3I6D4"/>
<evidence type="ECO:0000313" key="4">
    <source>
        <dbReference type="EMBL" id="HGN36232.1"/>
    </source>
</evidence>
<dbReference type="InterPro" id="IPR036676">
    <property type="entry name" value="PurM-like_C_sf"/>
</dbReference>
<name>A0A7J3I6D4_9CREN</name>
<comment type="caution">
    <text evidence="4">The sequence shown here is derived from an EMBL/GenBank/DDBJ whole genome shotgun (WGS) entry which is preliminary data.</text>
</comment>
<dbReference type="Pfam" id="PF02769">
    <property type="entry name" value="AIRS_C"/>
    <property type="match status" value="1"/>
</dbReference>
<reference evidence="4" key="1">
    <citation type="journal article" date="2020" name="mSystems">
        <title>Genome- and Community-Level Interaction Insights into Carbon Utilization and Element Cycling Functions of Hydrothermarchaeota in Hydrothermal Sediment.</title>
        <authorList>
            <person name="Zhou Z."/>
            <person name="Liu Y."/>
            <person name="Xu W."/>
            <person name="Pan J."/>
            <person name="Luo Z.H."/>
            <person name="Li M."/>
        </authorList>
    </citation>
    <scope>NUCLEOTIDE SEQUENCE [LARGE SCALE GENOMIC DNA]</scope>
    <source>
        <strain evidence="4">SpSt-618</strain>
        <strain evidence="5">SpSt-657</strain>
    </source>
</reference>
<feature type="domain" description="PurM-like C-terminal" evidence="3">
    <location>
        <begin position="151"/>
        <end position="305"/>
    </location>
</feature>
<dbReference type="EMBL" id="DTAI01000051">
    <property type="protein sequence ID" value="HGN36232.1"/>
    <property type="molecule type" value="Genomic_DNA"/>
</dbReference>
<evidence type="ECO:0000313" key="5">
    <source>
        <dbReference type="EMBL" id="HGQ17935.1"/>
    </source>
</evidence>
<comment type="similarity">
    <text evidence="1">Belongs to the HypE family.</text>
</comment>
<dbReference type="InterPro" id="IPR016188">
    <property type="entry name" value="PurM-like_N"/>
</dbReference>
<protein>
    <submittedName>
        <fullName evidence="4">Hydrogenase assembly protein HupF</fullName>
    </submittedName>
</protein>
<evidence type="ECO:0000259" key="2">
    <source>
        <dbReference type="Pfam" id="PF00586"/>
    </source>
</evidence>
<dbReference type="PIRSF" id="PIRSF005644">
    <property type="entry name" value="Hdrgns_mtr_HypE"/>
    <property type="match status" value="1"/>
</dbReference>
<dbReference type="SUPFAM" id="SSF56042">
    <property type="entry name" value="PurM C-terminal domain-like"/>
    <property type="match status" value="1"/>
</dbReference>
<dbReference type="Gene3D" id="3.90.650.10">
    <property type="entry name" value="PurM-like C-terminal domain"/>
    <property type="match status" value="1"/>
</dbReference>
<dbReference type="InterPro" id="IPR036921">
    <property type="entry name" value="PurM-like_N_sf"/>
</dbReference>
<evidence type="ECO:0000259" key="3">
    <source>
        <dbReference type="Pfam" id="PF02769"/>
    </source>
</evidence>
<dbReference type="Gene3D" id="3.30.1330.10">
    <property type="entry name" value="PurM-like, N-terminal domain"/>
    <property type="match status" value="1"/>
</dbReference>
<feature type="domain" description="PurM-like N-terminal" evidence="2">
    <location>
        <begin position="32"/>
        <end position="139"/>
    </location>
</feature>
<dbReference type="InterPro" id="IPR011854">
    <property type="entry name" value="HypE"/>
</dbReference>
<dbReference type="CDD" id="cd06061">
    <property type="entry name" value="PurM-like1"/>
    <property type="match status" value="1"/>
</dbReference>
<dbReference type="Pfam" id="PF00586">
    <property type="entry name" value="AIRS"/>
    <property type="match status" value="1"/>
</dbReference>
<evidence type="ECO:0000256" key="1">
    <source>
        <dbReference type="ARBA" id="ARBA00006243"/>
    </source>
</evidence>
<accession>A0A7J3I6D4</accession>